<dbReference type="CDD" id="cd07377">
    <property type="entry name" value="WHTH_GntR"/>
    <property type="match status" value="1"/>
</dbReference>
<dbReference type="GO" id="GO:0003677">
    <property type="term" value="F:DNA binding"/>
    <property type="evidence" value="ECO:0007669"/>
    <property type="project" value="UniProtKB-KW"/>
</dbReference>
<dbReference type="Gene3D" id="1.10.10.10">
    <property type="entry name" value="Winged helix-like DNA-binding domain superfamily/Winged helix DNA-binding domain"/>
    <property type="match status" value="1"/>
</dbReference>
<evidence type="ECO:0000313" key="5">
    <source>
        <dbReference type="EMBL" id="SDP42518.1"/>
    </source>
</evidence>
<dbReference type="RefSeq" id="WP_092599885.1">
    <property type="nucleotide sequence ID" value="NZ_FNJR01000004.1"/>
</dbReference>
<dbReference type="Proteomes" id="UP000199497">
    <property type="component" value="Unassembled WGS sequence"/>
</dbReference>
<name>A0A1H0SMR0_9ACTN</name>
<organism evidence="5 6">
    <name type="scientific">Actinopolyspora xinjiangensis</name>
    <dbReference type="NCBI Taxonomy" id="405564"/>
    <lineage>
        <taxon>Bacteria</taxon>
        <taxon>Bacillati</taxon>
        <taxon>Actinomycetota</taxon>
        <taxon>Actinomycetes</taxon>
        <taxon>Actinopolysporales</taxon>
        <taxon>Actinopolysporaceae</taxon>
        <taxon>Actinopolyspora</taxon>
    </lineage>
</organism>
<dbReference type="SMART" id="SM00345">
    <property type="entry name" value="HTH_GNTR"/>
    <property type="match status" value="1"/>
</dbReference>
<dbReference type="SUPFAM" id="SSF48008">
    <property type="entry name" value="GntR ligand-binding domain-like"/>
    <property type="match status" value="1"/>
</dbReference>
<sequence>MAASGSPSRGRRPQLPEEVAVHIREQIITGQVQEGEYLRLDQLAEELGISVTPVREALIALSAEGFVELEPRQGFAVAPPSRQDLDDIFELRAVLAGKLAGRCAGRISEERLERLRALQHELSRADESGDTATAAESLTRFHRELGEASRARKLAWFFELASRYAPREQALAAAGWPRSCVREHGAVLRALESGDPGSAEETMREHLRTLGKLLIDYLDTRNTWPEEDTPDD</sequence>
<dbReference type="OrthoDB" id="8680240at2"/>
<evidence type="ECO:0000313" key="6">
    <source>
        <dbReference type="Proteomes" id="UP000199497"/>
    </source>
</evidence>
<feature type="domain" description="HTH gntR-type" evidence="4">
    <location>
        <begin position="13"/>
        <end position="80"/>
    </location>
</feature>
<gene>
    <name evidence="5" type="ORF">SAMN04487905_10449</name>
</gene>
<reference evidence="6" key="1">
    <citation type="submission" date="2016-10" db="EMBL/GenBank/DDBJ databases">
        <authorList>
            <person name="Varghese N."/>
            <person name="Submissions S."/>
        </authorList>
    </citation>
    <scope>NUCLEOTIDE SEQUENCE [LARGE SCALE GENOMIC DNA]</scope>
    <source>
        <strain evidence="6">DSM 46732</strain>
    </source>
</reference>
<dbReference type="GO" id="GO:0003700">
    <property type="term" value="F:DNA-binding transcription factor activity"/>
    <property type="evidence" value="ECO:0007669"/>
    <property type="project" value="InterPro"/>
</dbReference>
<dbReference type="PANTHER" id="PTHR43537:SF24">
    <property type="entry name" value="GLUCONATE OPERON TRANSCRIPTIONAL REPRESSOR"/>
    <property type="match status" value="1"/>
</dbReference>
<protein>
    <submittedName>
        <fullName evidence="5">DNA-binding transcriptional regulator, GntR family</fullName>
    </submittedName>
</protein>
<dbReference type="AlphaFoldDB" id="A0A1H0SMR0"/>
<dbReference type="InterPro" id="IPR036390">
    <property type="entry name" value="WH_DNA-bd_sf"/>
</dbReference>
<proteinExistence type="predicted"/>
<evidence type="ECO:0000256" key="3">
    <source>
        <dbReference type="ARBA" id="ARBA00023163"/>
    </source>
</evidence>
<dbReference type="InterPro" id="IPR008920">
    <property type="entry name" value="TF_FadR/GntR_C"/>
</dbReference>
<dbReference type="PANTHER" id="PTHR43537">
    <property type="entry name" value="TRANSCRIPTIONAL REGULATOR, GNTR FAMILY"/>
    <property type="match status" value="1"/>
</dbReference>
<dbReference type="PROSITE" id="PS50949">
    <property type="entry name" value="HTH_GNTR"/>
    <property type="match status" value="1"/>
</dbReference>
<accession>A0A1H0SMR0</accession>
<dbReference type="Gene3D" id="1.20.120.530">
    <property type="entry name" value="GntR ligand-binding domain-like"/>
    <property type="match status" value="1"/>
</dbReference>
<keyword evidence="1" id="KW-0805">Transcription regulation</keyword>
<evidence type="ECO:0000256" key="2">
    <source>
        <dbReference type="ARBA" id="ARBA00023125"/>
    </source>
</evidence>
<dbReference type="STRING" id="405564.SAMN04487905_10449"/>
<evidence type="ECO:0000256" key="1">
    <source>
        <dbReference type="ARBA" id="ARBA00023015"/>
    </source>
</evidence>
<keyword evidence="6" id="KW-1185">Reference proteome</keyword>
<dbReference type="EMBL" id="FNJR01000004">
    <property type="protein sequence ID" value="SDP42518.1"/>
    <property type="molecule type" value="Genomic_DNA"/>
</dbReference>
<keyword evidence="3" id="KW-0804">Transcription</keyword>
<dbReference type="InterPro" id="IPR000524">
    <property type="entry name" value="Tscrpt_reg_HTH_GntR"/>
</dbReference>
<evidence type="ECO:0000259" key="4">
    <source>
        <dbReference type="PROSITE" id="PS50949"/>
    </source>
</evidence>
<dbReference type="SUPFAM" id="SSF46785">
    <property type="entry name" value="Winged helix' DNA-binding domain"/>
    <property type="match status" value="1"/>
</dbReference>
<dbReference type="InterPro" id="IPR036388">
    <property type="entry name" value="WH-like_DNA-bd_sf"/>
</dbReference>
<dbReference type="Pfam" id="PF00392">
    <property type="entry name" value="GntR"/>
    <property type="match status" value="1"/>
</dbReference>
<dbReference type="Pfam" id="PF07729">
    <property type="entry name" value="FCD"/>
    <property type="match status" value="1"/>
</dbReference>
<keyword evidence="2 5" id="KW-0238">DNA-binding</keyword>
<dbReference type="SMART" id="SM00895">
    <property type="entry name" value="FCD"/>
    <property type="match status" value="1"/>
</dbReference>
<dbReference type="InterPro" id="IPR011711">
    <property type="entry name" value="GntR_C"/>
</dbReference>